<name>A0A6M3M1S0_9ZZZZ</name>
<sequence>MSFIPITIMYPTRNRLAKLNRSLCSIFESGTPNVEIEIVVVCDGDRKTAEALMCDDRIARVIFERHHRGSVYARNLVSQAVEGDLICAVDDITFDQGAIDAAAAAMKERYPDHDGVIGFRRTDRDHTKINKTSGMYGGVALIGQKFLRRYPNRKLCYPGYFLFAAQEMTNLAVELKRGSVCEEARICHYPPRKGGGMDQTHLEGRQHRRRDGELRRARAESGLMWGSPPEDVISYAIDQIGEVE</sequence>
<evidence type="ECO:0000256" key="1">
    <source>
        <dbReference type="SAM" id="MobiDB-lite"/>
    </source>
</evidence>
<dbReference type="SUPFAM" id="SSF53448">
    <property type="entry name" value="Nucleotide-diphospho-sugar transferases"/>
    <property type="match status" value="1"/>
</dbReference>
<evidence type="ECO:0000259" key="2">
    <source>
        <dbReference type="Pfam" id="PF00535"/>
    </source>
</evidence>
<dbReference type="AlphaFoldDB" id="A0A6M3M1S0"/>
<feature type="domain" description="Glycosyltransferase 2-like" evidence="2">
    <location>
        <begin position="8"/>
        <end position="142"/>
    </location>
</feature>
<keyword evidence="3" id="KW-0808">Transferase</keyword>
<reference evidence="3" key="1">
    <citation type="submission" date="2020-03" db="EMBL/GenBank/DDBJ databases">
        <title>The deep terrestrial virosphere.</title>
        <authorList>
            <person name="Holmfeldt K."/>
            <person name="Nilsson E."/>
            <person name="Simone D."/>
            <person name="Lopez-Fernandez M."/>
            <person name="Wu X."/>
            <person name="de Brujin I."/>
            <person name="Lundin D."/>
            <person name="Andersson A."/>
            <person name="Bertilsson S."/>
            <person name="Dopson M."/>
        </authorList>
    </citation>
    <scope>NUCLEOTIDE SEQUENCE</scope>
    <source>
        <strain evidence="3">MM171A00688</strain>
    </source>
</reference>
<organism evidence="3">
    <name type="scientific">viral metagenome</name>
    <dbReference type="NCBI Taxonomy" id="1070528"/>
    <lineage>
        <taxon>unclassified sequences</taxon>
        <taxon>metagenomes</taxon>
        <taxon>organismal metagenomes</taxon>
    </lineage>
</organism>
<dbReference type="Pfam" id="PF00535">
    <property type="entry name" value="Glycos_transf_2"/>
    <property type="match status" value="1"/>
</dbReference>
<dbReference type="GO" id="GO:0016740">
    <property type="term" value="F:transferase activity"/>
    <property type="evidence" value="ECO:0007669"/>
    <property type="project" value="UniProtKB-KW"/>
</dbReference>
<dbReference type="CDD" id="cd00761">
    <property type="entry name" value="Glyco_tranf_GTA_type"/>
    <property type="match status" value="1"/>
</dbReference>
<gene>
    <name evidence="3" type="ORF">MM171A00688_0013</name>
</gene>
<accession>A0A6M3M1S0</accession>
<proteinExistence type="predicted"/>
<protein>
    <submittedName>
        <fullName evidence="3">Putative glycosyltransferase</fullName>
    </submittedName>
</protein>
<dbReference type="InterPro" id="IPR001173">
    <property type="entry name" value="Glyco_trans_2-like"/>
</dbReference>
<feature type="compositionally biased region" description="Basic and acidic residues" evidence="1">
    <location>
        <begin position="200"/>
        <end position="213"/>
    </location>
</feature>
<dbReference type="EMBL" id="MT143682">
    <property type="protein sequence ID" value="QJB00130.1"/>
    <property type="molecule type" value="Genomic_DNA"/>
</dbReference>
<evidence type="ECO:0000313" key="3">
    <source>
        <dbReference type="EMBL" id="QJB00130.1"/>
    </source>
</evidence>
<feature type="region of interest" description="Disordered" evidence="1">
    <location>
        <begin position="192"/>
        <end position="213"/>
    </location>
</feature>
<dbReference type="Gene3D" id="3.90.550.10">
    <property type="entry name" value="Spore Coat Polysaccharide Biosynthesis Protein SpsA, Chain A"/>
    <property type="match status" value="1"/>
</dbReference>
<dbReference type="InterPro" id="IPR029044">
    <property type="entry name" value="Nucleotide-diphossugar_trans"/>
</dbReference>